<feature type="non-terminal residue" evidence="1">
    <location>
        <position position="76"/>
    </location>
</feature>
<protein>
    <submittedName>
        <fullName evidence="1">Uncharacterized protein</fullName>
    </submittedName>
</protein>
<evidence type="ECO:0000313" key="1">
    <source>
        <dbReference type="EMBL" id="CAD7237179.1"/>
    </source>
</evidence>
<proteinExistence type="predicted"/>
<sequence>MKSKLKLAFAMAKLCTEFAEGISMPPGFKKLSSNYDRCRMLLSMDEIANRKVIISTPHKDEAEAVKLIKEGETALR</sequence>
<dbReference type="AlphaFoldDB" id="A0A7R8WS65"/>
<organism evidence="1">
    <name type="scientific">Cyprideis torosa</name>
    <dbReference type="NCBI Taxonomy" id="163714"/>
    <lineage>
        <taxon>Eukaryota</taxon>
        <taxon>Metazoa</taxon>
        <taxon>Ecdysozoa</taxon>
        <taxon>Arthropoda</taxon>
        <taxon>Crustacea</taxon>
        <taxon>Oligostraca</taxon>
        <taxon>Ostracoda</taxon>
        <taxon>Podocopa</taxon>
        <taxon>Podocopida</taxon>
        <taxon>Cytherocopina</taxon>
        <taxon>Cytheroidea</taxon>
        <taxon>Cytherideidae</taxon>
        <taxon>Cyprideis</taxon>
    </lineage>
</organism>
<gene>
    <name evidence="1" type="ORF">CTOB1V02_LOCUS14994</name>
</gene>
<dbReference type="EMBL" id="OB685494">
    <property type="protein sequence ID" value="CAD7237179.1"/>
    <property type="molecule type" value="Genomic_DNA"/>
</dbReference>
<name>A0A7R8WS65_9CRUS</name>
<accession>A0A7R8WS65</accession>
<reference evidence="1" key="1">
    <citation type="submission" date="2020-11" db="EMBL/GenBank/DDBJ databases">
        <authorList>
            <person name="Tran Van P."/>
        </authorList>
    </citation>
    <scope>NUCLEOTIDE SEQUENCE</scope>
</reference>